<dbReference type="RefSeq" id="WP_386044922.1">
    <property type="nucleotide sequence ID" value="NZ_JBHUIO010000005.1"/>
</dbReference>
<keyword evidence="1" id="KW-1133">Transmembrane helix</keyword>
<protein>
    <submittedName>
        <fullName evidence="2">Uncharacterized protein</fullName>
    </submittedName>
</protein>
<keyword evidence="1" id="KW-0812">Transmembrane</keyword>
<comment type="caution">
    <text evidence="2">The sequence shown here is derived from an EMBL/GenBank/DDBJ whole genome shotgun (WGS) entry which is preliminary data.</text>
</comment>
<name>A0ABW4ZWP4_9BACL</name>
<dbReference type="Proteomes" id="UP001597343">
    <property type="component" value="Unassembled WGS sequence"/>
</dbReference>
<evidence type="ECO:0000313" key="2">
    <source>
        <dbReference type="EMBL" id="MFD2169625.1"/>
    </source>
</evidence>
<reference evidence="3" key="1">
    <citation type="journal article" date="2019" name="Int. J. Syst. Evol. Microbiol.">
        <title>The Global Catalogue of Microorganisms (GCM) 10K type strain sequencing project: providing services to taxonomists for standard genome sequencing and annotation.</title>
        <authorList>
            <consortium name="The Broad Institute Genomics Platform"/>
            <consortium name="The Broad Institute Genome Sequencing Center for Infectious Disease"/>
            <person name="Wu L."/>
            <person name="Ma J."/>
        </authorList>
    </citation>
    <scope>NUCLEOTIDE SEQUENCE [LARGE SCALE GENOMIC DNA]</scope>
    <source>
        <strain evidence="3">CGMCC 1.13574</strain>
    </source>
</reference>
<dbReference type="Gene3D" id="3.30.1490.480">
    <property type="entry name" value="Endolytic murein transglycosylase"/>
    <property type="match status" value="1"/>
</dbReference>
<feature type="transmembrane region" description="Helical" evidence="1">
    <location>
        <begin position="122"/>
        <end position="143"/>
    </location>
</feature>
<keyword evidence="1" id="KW-0472">Membrane</keyword>
<evidence type="ECO:0000313" key="3">
    <source>
        <dbReference type="Proteomes" id="UP001597343"/>
    </source>
</evidence>
<organism evidence="2 3">
    <name type="scientific">Tumebacillus lipolyticus</name>
    <dbReference type="NCBI Taxonomy" id="1280370"/>
    <lineage>
        <taxon>Bacteria</taxon>
        <taxon>Bacillati</taxon>
        <taxon>Bacillota</taxon>
        <taxon>Bacilli</taxon>
        <taxon>Bacillales</taxon>
        <taxon>Alicyclobacillaceae</taxon>
        <taxon>Tumebacillus</taxon>
    </lineage>
</organism>
<gene>
    <name evidence="2" type="ORF">ACFSOY_06415</name>
</gene>
<keyword evidence="3" id="KW-1185">Reference proteome</keyword>
<proteinExistence type="predicted"/>
<evidence type="ECO:0000256" key="1">
    <source>
        <dbReference type="SAM" id="Phobius"/>
    </source>
</evidence>
<sequence length="272" mass="29786">MQQPSFNLLKETVGKRFGQMFTDYGLPELPTGLFSAEQLNFLQDQSESLPSDLGALENLLLQNVNKSKVLRIGNAPTGENLITVRIPLQKSACMLTFAYYKEAWRVHTIDALQTRRAEIGKLVLGGLVGAAATALFALILSGFSGGDIVAQAKEEGYVVLTQEQYAEQTGQSQVDIAAKDKAANQGADAGDAKQPAKEDASKGEAITFSLKEGMTTWDLTEFLKEQGLIQDRMQFSTKLTELGLDTMLRPQDYHFTKGMTEAEVIEALKKEV</sequence>
<accession>A0ABW4ZWP4</accession>
<dbReference type="EMBL" id="JBHUIO010000005">
    <property type="protein sequence ID" value="MFD2169625.1"/>
    <property type="molecule type" value="Genomic_DNA"/>
</dbReference>